<name>E6WX60_PSEUU</name>
<dbReference type="PROSITE" id="PS51257">
    <property type="entry name" value="PROKAR_LIPOPROTEIN"/>
    <property type="match status" value="1"/>
</dbReference>
<sequence>MQRSSLARSLSRARPWLLPAMLLLLAACRQEPGTDGELPGAASEPAGAVRQLAVHLQHNDLAAFARDAVPPATHAALAQAWDRDRSRWPITELPLDEQLPSLMATLGGPGSETDLRRLFDSQLAGQDAALREAARSLALFGVQYLRQQEGYSDEERAHYVQTVEALGAWAGQAPLGDRTRGHAAIERLAAAAREAGLGSEEALRAAGMEGSLQRLGPFLAAVKATTADYGLDLDSSLVDLRTGLVEEKGDHATVRLHYPLAGREIDTTLRLTRVDGHWYLDGYLEEAARIIEAAQAAAEAEAEAGVEAEAGLEPLPTPPSATPNPGGR</sequence>
<proteinExistence type="predicted"/>
<dbReference type="OrthoDB" id="6194714at2"/>
<feature type="region of interest" description="Disordered" evidence="1">
    <location>
        <begin position="302"/>
        <end position="328"/>
    </location>
</feature>
<dbReference type="STRING" id="743721.Psesu_2935"/>
<dbReference type="KEGG" id="psu:Psesu_2935"/>
<evidence type="ECO:0000313" key="3">
    <source>
        <dbReference type="Proteomes" id="UP000008632"/>
    </source>
</evidence>
<accession>E6WX60</accession>
<dbReference type="eggNOG" id="ENOG5030SZG">
    <property type="taxonomic scope" value="Bacteria"/>
</dbReference>
<dbReference type="EMBL" id="CP002446">
    <property type="protein sequence ID" value="ADV28759.1"/>
    <property type="molecule type" value="Genomic_DNA"/>
</dbReference>
<evidence type="ECO:0000256" key="1">
    <source>
        <dbReference type="SAM" id="MobiDB-lite"/>
    </source>
</evidence>
<reference evidence="2 3" key="1">
    <citation type="submission" date="2011-01" db="EMBL/GenBank/DDBJ databases">
        <title>Complete sequence of Pseudoxanthomonas suwonensis 11-1.</title>
        <authorList>
            <consortium name="US DOE Joint Genome Institute"/>
            <person name="Lucas S."/>
            <person name="Copeland A."/>
            <person name="Lapidus A."/>
            <person name="Cheng J.-F."/>
            <person name="Goodwin L."/>
            <person name="Pitluck S."/>
            <person name="Teshima H."/>
            <person name="Detter J.C."/>
            <person name="Han C."/>
            <person name="Tapia R."/>
            <person name="Land M."/>
            <person name="Hauser L."/>
            <person name="Kyrpides N."/>
            <person name="Ivanova N."/>
            <person name="Ovchinnikova G."/>
            <person name="Siebers A.K."/>
            <person name="Allgaier M."/>
            <person name="Thelen M.P."/>
            <person name="Hugenholtz P."/>
            <person name="Gladden J."/>
            <person name="Woyke T."/>
        </authorList>
    </citation>
    <scope>NUCLEOTIDE SEQUENCE [LARGE SCALE GENOMIC DNA]</scope>
    <source>
        <strain evidence="3">11-1</strain>
    </source>
</reference>
<dbReference type="AlphaFoldDB" id="E6WX60"/>
<dbReference type="Proteomes" id="UP000008632">
    <property type="component" value="Chromosome"/>
</dbReference>
<gene>
    <name evidence="2" type="ordered locus">Psesu_2935</name>
</gene>
<dbReference type="HOGENOM" id="CLU_037956_0_0_6"/>
<evidence type="ECO:0008006" key="4">
    <source>
        <dbReference type="Google" id="ProtNLM"/>
    </source>
</evidence>
<keyword evidence="3" id="KW-1185">Reference proteome</keyword>
<protein>
    <recommendedName>
        <fullName evidence="4">Secreted protein</fullName>
    </recommendedName>
</protein>
<dbReference type="RefSeq" id="WP_013536584.1">
    <property type="nucleotide sequence ID" value="NC_014924.1"/>
</dbReference>
<evidence type="ECO:0000313" key="2">
    <source>
        <dbReference type="EMBL" id="ADV28759.1"/>
    </source>
</evidence>
<organism evidence="2 3">
    <name type="scientific">Pseudoxanthomonas suwonensis (strain 11-1)</name>
    <dbReference type="NCBI Taxonomy" id="743721"/>
    <lineage>
        <taxon>Bacteria</taxon>
        <taxon>Pseudomonadati</taxon>
        <taxon>Pseudomonadota</taxon>
        <taxon>Gammaproteobacteria</taxon>
        <taxon>Lysobacterales</taxon>
        <taxon>Lysobacteraceae</taxon>
        <taxon>Pseudoxanthomonas</taxon>
    </lineage>
</organism>